<dbReference type="EMBL" id="JBHSLL010000056">
    <property type="protein sequence ID" value="MFC5387248.1"/>
    <property type="molecule type" value="Genomic_DNA"/>
</dbReference>
<evidence type="ECO:0000313" key="3">
    <source>
        <dbReference type="EMBL" id="MFC5387248.1"/>
    </source>
</evidence>
<evidence type="ECO:0000313" key="4">
    <source>
        <dbReference type="Proteomes" id="UP001596016"/>
    </source>
</evidence>
<feature type="coiled-coil region" evidence="1">
    <location>
        <begin position="15"/>
        <end position="42"/>
    </location>
</feature>
<reference evidence="4" key="1">
    <citation type="journal article" date="2019" name="Int. J. Syst. Evol. Microbiol.">
        <title>The Global Catalogue of Microorganisms (GCM) 10K type strain sequencing project: providing services to taxonomists for standard genome sequencing and annotation.</title>
        <authorList>
            <consortium name="The Broad Institute Genomics Platform"/>
            <consortium name="The Broad Institute Genome Sequencing Center for Infectious Disease"/>
            <person name="Wu L."/>
            <person name="Ma J."/>
        </authorList>
    </citation>
    <scope>NUCLEOTIDE SEQUENCE [LARGE SCALE GENOMIC DNA]</scope>
    <source>
        <strain evidence="4">CGMCC 4.1415</strain>
    </source>
</reference>
<protein>
    <submittedName>
        <fullName evidence="3">YqjD family protein</fullName>
    </submittedName>
</protein>
<gene>
    <name evidence="3" type="ORF">ACFPLB_14900</name>
</gene>
<keyword evidence="4" id="KW-1185">Reference proteome</keyword>
<comment type="caution">
    <text evidence="3">The sequence shown here is derived from an EMBL/GenBank/DDBJ whole genome shotgun (WGS) entry which is preliminary data.</text>
</comment>
<name>A0ABW0H3P8_9HYPH</name>
<evidence type="ECO:0000256" key="1">
    <source>
        <dbReference type="SAM" id="Coils"/>
    </source>
</evidence>
<dbReference type="PANTHER" id="PTHR35893:SF3">
    <property type="entry name" value="INNER MEMBRANE PROTEIN"/>
    <property type="match status" value="1"/>
</dbReference>
<accession>A0ABW0H3P8</accession>
<organism evidence="3 4">
    <name type="scientific">Aquamicrobium segne</name>
    <dbReference type="NCBI Taxonomy" id="469547"/>
    <lineage>
        <taxon>Bacteria</taxon>
        <taxon>Pseudomonadati</taxon>
        <taxon>Pseudomonadota</taxon>
        <taxon>Alphaproteobacteria</taxon>
        <taxon>Hyphomicrobiales</taxon>
        <taxon>Phyllobacteriaceae</taxon>
        <taxon>Aquamicrobium</taxon>
    </lineage>
</organism>
<dbReference type="RefSeq" id="WP_378231413.1">
    <property type="nucleotide sequence ID" value="NZ_JBHSLL010000056.1"/>
</dbReference>
<keyword evidence="1" id="KW-0175">Coiled coil</keyword>
<keyword evidence="2" id="KW-1133">Transmembrane helix</keyword>
<keyword evidence="2" id="KW-0812">Transmembrane</keyword>
<dbReference type="Proteomes" id="UP001596016">
    <property type="component" value="Unassembled WGS sequence"/>
</dbReference>
<keyword evidence="2" id="KW-0472">Membrane</keyword>
<feature type="transmembrane region" description="Helical" evidence="2">
    <location>
        <begin position="89"/>
        <end position="106"/>
    </location>
</feature>
<dbReference type="InterPro" id="IPR010279">
    <property type="entry name" value="YqjD/ElaB"/>
</dbReference>
<dbReference type="PANTHER" id="PTHR35893">
    <property type="entry name" value="INNER MEMBRANE PROTEIN-RELATED"/>
    <property type="match status" value="1"/>
</dbReference>
<evidence type="ECO:0000256" key="2">
    <source>
        <dbReference type="SAM" id="Phobius"/>
    </source>
</evidence>
<proteinExistence type="predicted"/>
<sequence>MMAATPKSTTEPKSTADLEADIAQLKADIENLSKQLSEAGQKSYDSASKVAAKGVEHLRAQGEAAMESIKGNAQDFEEQMLVTIREKPVTSLAVAAGLGFLIGLVSRR</sequence>